<accession>A0A0C3AJ13</accession>
<gene>
    <name evidence="1" type="ORF">PILCRDRAFT_14914</name>
</gene>
<dbReference type="InParanoid" id="A0A0C3AJ13"/>
<dbReference type="HOGENOM" id="CLU_1896999_0_0_1"/>
<evidence type="ECO:0000313" key="1">
    <source>
        <dbReference type="EMBL" id="KIM73843.1"/>
    </source>
</evidence>
<organism evidence="1 2">
    <name type="scientific">Piloderma croceum (strain F 1598)</name>
    <dbReference type="NCBI Taxonomy" id="765440"/>
    <lineage>
        <taxon>Eukaryota</taxon>
        <taxon>Fungi</taxon>
        <taxon>Dikarya</taxon>
        <taxon>Basidiomycota</taxon>
        <taxon>Agaricomycotina</taxon>
        <taxon>Agaricomycetes</taxon>
        <taxon>Agaricomycetidae</taxon>
        <taxon>Atheliales</taxon>
        <taxon>Atheliaceae</taxon>
        <taxon>Piloderma</taxon>
    </lineage>
</organism>
<keyword evidence="2" id="KW-1185">Reference proteome</keyword>
<dbReference type="AlphaFoldDB" id="A0A0C3AJ13"/>
<sequence length="134" mass="14685">MESSRKLADGSEIQQGCVRCVAVPQEIGVISLSKSNKTDRVVENVRQASLTRRMSDHSGNAFHTHCTSGSKDVLKKKNDVTKKELIIAASVAAVERHNEGIQVNGPTSSVPEAHETEEAFESLSDIMIRILYHL</sequence>
<dbReference type="Proteomes" id="UP000054166">
    <property type="component" value="Unassembled WGS sequence"/>
</dbReference>
<name>A0A0C3AJ13_PILCF</name>
<dbReference type="EMBL" id="KN833072">
    <property type="protein sequence ID" value="KIM73843.1"/>
    <property type="molecule type" value="Genomic_DNA"/>
</dbReference>
<proteinExistence type="predicted"/>
<protein>
    <submittedName>
        <fullName evidence="1">Uncharacterized protein</fullName>
    </submittedName>
</protein>
<reference evidence="1 2" key="1">
    <citation type="submission" date="2014-04" db="EMBL/GenBank/DDBJ databases">
        <authorList>
            <consortium name="DOE Joint Genome Institute"/>
            <person name="Kuo A."/>
            <person name="Tarkka M."/>
            <person name="Buscot F."/>
            <person name="Kohler A."/>
            <person name="Nagy L.G."/>
            <person name="Floudas D."/>
            <person name="Copeland A."/>
            <person name="Barry K.W."/>
            <person name="Cichocki N."/>
            <person name="Veneault-Fourrey C."/>
            <person name="LaButti K."/>
            <person name="Lindquist E.A."/>
            <person name="Lipzen A."/>
            <person name="Lundell T."/>
            <person name="Morin E."/>
            <person name="Murat C."/>
            <person name="Sun H."/>
            <person name="Tunlid A."/>
            <person name="Henrissat B."/>
            <person name="Grigoriev I.V."/>
            <person name="Hibbett D.S."/>
            <person name="Martin F."/>
            <person name="Nordberg H.P."/>
            <person name="Cantor M.N."/>
            <person name="Hua S.X."/>
        </authorList>
    </citation>
    <scope>NUCLEOTIDE SEQUENCE [LARGE SCALE GENOMIC DNA]</scope>
    <source>
        <strain evidence="1 2">F 1598</strain>
    </source>
</reference>
<evidence type="ECO:0000313" key="2">
    <source>
        <dbReference type="Proteomes" id="UP000054166"/>
    </source>
</evidence>
<reference evidence="2" key="2">
    <citation type="submission" date="2015-01" db="EMBL/GenBank/DDBJ databases">
        <title>Evolutionary Origins and Diversification of the Mycorrhizal Mutualists.</title>
        <authorList>
            <consortium name="DOE Joint Genome Institute"/>
            <consortium name="Mycorrhizal Genomics Consortium"/>
            <person name="Kohler A."/>
            <person name="Kuo A."/>
            <person name="Nagy L.G."/>
            <person name="Floudas D."/>
            <person name="Copeland A."/>
            <person name="Barry K.W."/>
            <person name="Cichocki N."/>
            <person name="Veneault-Fourrey C."/>
            <person name="LaButti K."/>
            <person name="Lindquist E.A."/>
            <person name="Lipzen A."/>
            <person name="Lundell T."/>
            <person name="Morin E."/>
            <person name="Murat C."/>
            <person name="Riley R."/>
            <person name="Ohm R."/>
            <person name="Sun H."/>
            <person name="Tunlid A."/>
            <person name="Henrissat B."/>
            <person name="Grigoriev I.V."/>
            <person name="Hibbett D.S."/>
            <person name="Martin F."/>
        </authorList>
    </citation>
    <scope>NUCLEOTIDE SEQUENCE [LARGE SCALE GENOMIC DNA]</scope>
    <source>
        <strain evidence="2">F 1598</strain>
    </source>
</reference>